<dbReference type="PANTHER" id="PTHR45875">
    <property type="entry name" value="METHYLTRANSFERASE N6AMT1"/>
    <property type="match status" value="1"/>
</dbReference>
<evidence type="ECO:0000313" key="5">
    <source>
        <dbReference type="Proteomes" id="UP000659223"/>
    </source>
</evidence>
<dbReference type="Pfam" id="PF06325">
    <property type="entry name" value="PrmA"/>
    <property type="match status" value="1"/>
</dbReference>
<comment type="caution">
    <text evidence="4">The sequence shown here is derived from an EMBL/GenBank/DDBJ whole genome shotgun (WGS) entry which is preliminary data.</text>
</comment>
<keyword evidence="5" id="KW-1185">Reference proteome</keyword>
<gene>
    <name evidence="4" type="ORF">GCM10010324_01250</name>
</gene>
<keyword evidence="3" id="KW-0949">S-adenosyl-L-methionine</keyword>
<dbReference type="InterPro" id="IPR029063">
    <property type="entry name" value="SAM-dependent_MTases_sf"/>
</dbReference>
<evidence type="ECO:0008006" key="6">
    <source>
        <dbReference type="Google" id="ProtNLM"/>
    </source>
</evidence>
<protein>
    <recommendedName>
        <fullName evidence="6">Methyltransferase</fullName>
    </recommendedName>
</protein>
<dbReference type="SUPFAM" id="SSF53335">
    <property type="entry name" value="S-adenosyl-L-methionine-dependent methyltransferases"/>
    <property type="match status" value="1"/>
</dbReference>
<dbReference type="CDD" id="cd02440">
    <property type="entry name" value="AdoMet_MTases"/>
    <property type="match status" value="1"/>
</dbReference>
<organism evidence="4 5">
    <name type="scientific">Streptomyces hiroshimensis</name>
    <dbReference type="NCBI Taxonomy" id="66424"/>
    <lineage>
        <taxon>Bacteria</taxon>
        <taxon>Bacillati</taxon>
        <taxon>Actinomycetota</taxon>
        <taxon>Actinomycetes</taxon>
        <taxon>Kitasatosporales</taxon>
        <taxon>Streptomycetaceae</taxon>
        <taxon>Streptomyces</taxon>
    </lineage>
</organism>
<evidence type="ECO:0000313" key="4">
    <source>
        <dbReference type="EMBL" id="GGX60400.1"/>
    </source>
</evidence>
<dbReference type="Gene3D" id="3.40.50.150">
    <property type="entry name" value="Vaccinia Virus protein VP39"/>
    <property type="match status" value="1"/>
</dbReference>
<dbReference type="PANTHER" id="PTHR45875:SF1">
    <property type="entry name" value="METHYLTRANSFERASE N6AMT1"/>
    <property type="match status" value="1"/>
</dbReference>
<dbReference type="Proteomes" id="UP000659223">
    <property type="component" value="Unassembled WGS sequence"/>
</dbReference>
<name>A0ABQ2Y5L7_9ACTN</name>
<evidence type="ECO:0000256" key="1">
    <source>
        <dbReference type="ARBA" id="ARBA00022603"/>
    </source>
</evidence>
<proteinExistence type="predicted"/>
<reference evidence="5" key="1">
    <citation type="journal article" date="2019" name="Int. J. Syst. Evol. Microbiol.">
        <title>The Global Catalogue of Microorganisms (GCM) 10K type strain sequencing project: providing services to taxonomists for standard genome sequencing and annotation.</title>
        <authorList>
            <consortium name="The Broad Institute Genomics Platform"/>
            <consortium name="The Broad Institute Genome Sequencing Center for Infectious Disease"/>
            <person name="Wu L."/>
            <person name="Ma J."/>
        </authorList>
    </citation>
    <scope>NUCLEOTIDE SEQUENCE [LARGE SCALE GENOMIC DNA]</scope>
    <source>
        <strain evidence="5">JCM 4586</strain>
    </source>
</reference>
<sequence length="258" mass="27831">MTGVRDYRLSLERSRQALVREDRPAVFTMCGREWDLLPEVFAPIYSPATGIALDFLGLAETSGEAGPRGYSGAPGALRPGSLLEMGSGTGVVAVAAALSGCARVVAADINPAAVLNTSMNAARHGVSGRVRAFHSDLFDQLDPGERFDTVFWSSNYVLAPVEYQPRTMHERAYVDPGYAAHRRFLEGAPGLLAPGGTVLLHFSSRGDVPALHRIAGRCGRRLDVVRRTVVREGEHEVEHMLLEVIPAGDSARCPEVVR</sequence>
<keyword evidence="2" id="KW-0808">Transferase</keyword>
<evidence type="ECO:0000256" key="2">
    <source>
        <dbReference type="ARBA" id="ARBA00022679"/>
    </source>
</evidence>
<keyword evidence="1" id="KW-0489">Methyltransferase</keyword>
<dbReference type="EMBL" id="BMUT01000001">
    <property type="protein sequence ID" value="GGX60400.1"/>
    <property type="molecule type" value="Genomic_DNA"/>
</dbReference>
<dbReference type="InterPro" id="IPR052190">
    <property type="entry name" value="Euk-Arch_PrmC-MTase"/>
</dbReference>
<accession>A0ABQ2Y5L7</accession>
<evidence type="ECO:0000256" key="3">
    <source>
        <dbReference type="ARBA" id="ARBA00022691"/>
    </source>
</evidence>
<dbReference type="RefSeq" id="WP_190019566.1">
    <property type="nucleotide sequence ID" value="NZ_BMUT01000001.1"/>
</dbReference>